<protein>
    <submittedName>
        <fullName evidence="7">NAD(P)/FAD-dependent oxidoreductase</fullName>
    </submittedName>
</protein>
<evidence type="ECO:0000256" key="2">
    <source>
        <dbReference type="ARBA" id="ARBA00006442"/>
    </source>
</evidence>
<evidence type="ECO:0000256" key="1">
    <source>
        <dbReference type="ARBA" id="ARBA00001974"/>
    </source>
</evidence>
<dbReference type="PANTHER" id="PTHR43429">
    <property type="entry name" value="PYRIDINE NUCLEOTIDE-DISULFIDE OXIDOREDUCTASE DOMAIN-CONTAINING"/>
    <property type="match status" value="1"/>
</dbReference>
<dbReference type="InterPro" id="IPR023753">
    <property type="entry name" value="FAD/NAD-binding_dom"/>
</dbReference>
<comment type="cofactor">
    <cofactor evidence="1">
        <name>FAD</name>
        <dbReference type="ChEBI" id="CHEBI:57692"/>
    </cofactor>
</comment>
<dbReference type="SUPFAM" id="SSF51905">
    <property type="entry name" value="FAD/NAD(P)-binding domain"/>
    <property type="match status" value="2"/>
</dbReference>
<dbReference type="Gene3D" id="3.50.50.60">
    <property type="entry name" value="FAD/NAD(P)-binding domain"/>
    <property type="match status" value="2"/>
</dbReference>
<dbReference type="PRINTS" id="PR00411">
    <property type="entry name" value="PNDRDTASEI"/>
</dbReference>
<comment type="similarity">
    <text evidence="2">Belongs to the FAD-dependent oxidoreductase family.</text>
</comment>
<keyword evidence="3" id="KW-0285">Flavoprotein</keyword>
<proteinExistence type="inferred from homology"/>
<feature type="domain" description="NADH-rubredoxin oxidoreductase C-terminal" evidence="6">
    <location>
        <begin position="316"/>
        <end position="376"/>
    </location>
</feature>
<dbReference type="InterPro" id="IPR016156">
    <property type="entry name" value="FAD/NAD-linked_Rdtase_dimer_sf"/>
</dbReference>
<evidence type="ECO:0000313" key="7">
    <source>
        <dbReference type="EMBL" id="MST98550.1"/>
    </source>
</evidence>
<dbReference type="Proteomes" id="UP000435649">
    <property type="component" value="Unassembled WGS sequence"/>
</dbReference>
<accession>A0A844G432</accession>
<name>A0A844G432_9BACT</name>
<feature type="domain" description="FAD/NAD(P)-binding" evidence="5">
    <location>
        <begin position="1"/>
        <end position="294"/>
    </location>
</feature>
<dbReference type="RefSeq" id="WP_154419506.1">
    <property type="nucleotide sequence ID" value="NZ_VUNS01000020.1"/>
</dbReference>
<evidence type="ECO:0000259" key="6">
    <source>
        <dbReference type="Pfam" id="PF18267"/>
    </source>
</evidence>
<keyword evidence="8" id="KW-1185">Reference proteome</keyword>
<gene>
    <name evidence="7" type="ORF">FYJ85_16045</name>
</gene>
<dbReference type="InterPro" id="IPR041575">
    <property type="entry name" value="Rubredoxin_C"/>
</dbReference>
<dbReference type="InterPro" id="IPR036188">
    <property type="entry name" value="FAD/NAD-bd_sf"/>
</dbReference>
<sequence length="379" mass="40378">MKIAIIGSGIAAFEAAGTARTLSPEAEIVLYSRERVRPYRRPALSRMASEEVSEVQFYIKPQAFYDENRIRLELGRTLTAFDPDVRQLKFDTGETESYDKLLLATGAHCFLPPVPGMELDGVMSLREYADLERLRARLDAGVGRVVVIGGGLLGLELAQSLLERGCEVTVVESCPVLLPRNLDEEAAAVVQAMLGKVKKLTLLFGSSVSSILGEGGRVRGVELPGQTVPADLVMVSAGARANIAEAAAAGLKCNRGIVTDCLMKTSAPDVYAAGDCAEAGGASYGLYEAARMMGAAAARNMLGEAQPFVPQIYPARLSVFGLKIFSAGTLSGARCEVEHNPETGVFRKLFYNEAGCLAGCILVGDLRDALKLQNQIAVS</sequence>
<dbReference type="EMBL" id="VUNS01000020">
    <property type="protein sequence ID" value="MST98550.1"/>
    <property type="molecule type" value="Genomic_DNA"/>
</dbReference>
<evidence type="ECO:0000313" key="8">
    <source>
        <dbReference type="Proteomes" id="UP000435649"/>
    </source>
</evidence>
<dbReference type="InterPro" id="IPR050260">
    <property type="entry name" value="FAD-bd_OxRdtase"/>
</dbReference>
<keyword evidence="4" id="KW-0274">FAD</keyword>
<dbReference type="GO" id="GO:0016491">
    <property type="term" value="F:oxidoreductase activity"/>
    <property type="evidence" value="ECO:0007669"/>
    <property type="project" value="InterPro"/>
</dbReference>
<dbReference type="Gene3D" id="3.30.390.30">
    <property type="match status" value="1"/>
</dbReference>
<dbReference type="PANTHER" id="PTHR43429:SF3">
    <property type="entry name" value="NITRITE REDUCTASE [NAD(P)H]"/>
    <property type="match status" value="1"/>
</dbReference>
<reference evidence="7 8" key="1">
    <citation type="submission" date="2019-08" db="EMBL/GenBank/DDBJ databases">
        <title>In-depth cultivation of the pig gut microbiome towards novel bacterial diversity and tailored functional studies.</title>
        <authorList>
            <person name="Wylensek D."/>
            <person name="Hitch T.C.A."/>
            <person name="Clavel T."/>
        </authorList>
    </citation>
    <scope>NUCLEOTIDE SEQUENCE [LARGE SCALE GENOMIC DNA]</scope>
    <source>
        <strain evidence="7 8">BBE-744-WT-12</strain>
    </source>
</reference>
<dbReference type="Pfam" id="PF07992">
    <property type="entry name" value="Pyr_redox_2"/>
    <property type="match status" value="1"/>
</dbReference>
<evidence type="ECO:0000256" key="3">
    <source>
        <dbReference type="ARBA" id="ARBA00022630"/>
    </source>
</evidence>
<organism evidence="7 8">
    <name type="scientific">Victivallis lenta</name>
    <dbReference type="NCBI Taxonomy" id="2606640"/>
    <lineage>
        <taxon>Bacteria</taxon>
        <taxon>Pseudomonadati</taxon>
        <taxon>Lentisphaerota</taxon>
        <taxon>Lentisphaeria</taxon>
        <taxon>Victivallales</taxon>
        <taxon>Victivallaceae</taxon>
        <taxon>Victivallis</taxon>
    </lineage>
</organism>
<dbReference type="PRINTS" id="PR00368">
    <property type="entry name" value="FADPNR"/>
</dbReference>
<evidence type="ECO:0000259" key="5">
    <source>
        <dbReference type="Pfam" id="PF07992"/>
    </source>
</evidence>
<dbReference type="Pfam" id="PF18267">
    <property type="entry name" value="Rubredoxin_C"/>
    <property type="match status" value="1"/>
</dbReference>
<evidence type="ECO:0000256" key="4">
    <source>
        <dbReference type="ARBA" id="ARBA00022827"/>
    </source>
</evidence>
<comment type="caution">
    <text evidence="7">The sequence shown here is derived from an EMBL/GenBank/DDBJ whole genome shotgun (WGS) entry which is preliminary data.</text>
</comment>
<dbReference type="AlphaFoldDB" id="A0A844G432"/>